<evidence type="ECO:0000256" key="2">
    <source>
        <dbReference type="SAM" id="SignalP"/>
    </source>
</evidence>
<protein>
    <submittedName>
        <fullName evidence="3">Uncharacterized protein</fullName>
    </submittedName>
</protein>
<dbReference type="InterPro" id="IPR044700">
    <property type="entry name" value="PIP2/PIPL1"/>
</dbReference>
<comment type="caution">
    <text evidence="3">The sequence shown here is derived from an EMBL/GenBank/DDBJ whole genome shotgun (WGS) entry which is preliminary data.</text>
</comment>
<gene>
    <name evidence="3" type="ORF">HUJ06_015699</name>
</gene>
<evidence type="ECO:0000313" key="4">
    <source>
        <dbReference type="Proteomes" id="UP000607653"/>
    </source>
</evidence>
<accession>A0A822ZED5</accession>
<dbReference type="AlphaFoldDB" id="A0A822ZED5"/>
<keyword evidence="2" id="KW-0732">Signal</keyword>
<keyword evidence="4" id="KW-1185">Reference proteome</keyword>
<dbReference type="PANTHER" id="PTHR34663:SF9">
    <property type="entry name" value="OS06G0637400 PROTEIN"/>
    <property type="match status" value="1"/>
</dbReference>
<dbReference type="EMBL" id="DUZY01000005">
    <property type="protein sequence ID" value="DAD41376.1"/>
    <property type="molecule type" value="Genomic_DNA"/>
</dbReference>
<organism evidence="3 4">
    <name type="scientific">Nelumbo nucifera</name>
    <name type="common">Sacred lotus</name>
    <dbReference type="NCBI Taxonomy" id="4432"/>
    <lineage>
        <taxon>Eukaryota</taxon>
        <taxon>Viridiplantae</taxon>
        <taxon>Streptophyta</taxon>
        <taxon>Embryophyta</taxon>
        <taxon>Tracheophyta</taxon>
        <taxon>Spermatophyta</taxon>
        <taxon>Magnoliopsida</taxon>
        <taxon>Proteales</taxon>
        <taxon>Nelumbonaceae</taxon>
        <taxon>Nelumbo</taxon>
    </lineage>
</organism>
<feature type="chain" id="PRO_5032558408" evidence="2">
    <location>
        <begin position="27"/>
        <end position="126"/>
    </location>
</feature>
<proteinExistence type="predicted"/>
<feature type="region of interest" description="Disordered" evidence="1">
    <location>
        <begin position="99"/>
        <end position="126"/>
    </location>
</feature>
<name>A0A822ZED5_NELNU</name>
<evidence type="ECO:0000313" key="3">
    <source>
        <dbReference type="EMBL" id="DAD41376.1"/>
    </source>
</evidence>
<dbReference type="GO" id="GO:0045087">
    <property type="term" value="P:innate immune response"/>
    <property type="evidence" value="ECO:0007669"/>
    <property type="project" value="InterPro"/>
</dbReference>
<evidence type="ECO:0000256" key="1">
    <source>
        <dbReference type="SAM" id="MobiDB-lite"/>
    </source>
</evidence>
<dbReference type="PANTHER" id="PTHR34663">
    <property type="entry name" value="OS06G0637400 PROTEIN"/>
    <property type="match status" value="1"/>
</dbReference>
<dbReference type="GO" id="GO:0050793">
    <property type="term" value="P:regulation of developmental process"/>
    <property type="evidence" value="ECO:0007669"/>
    <property type="project" value="InterPro"/>
</dbReference>
<dbReference type="Proteomes" id="UP000607653">
    <property type="component" value="Unassembled WGS sequence"/>
</dbReference>
<feature type="compositionally biased region" description="Basic and acidic residues" evidence="1">
    <location>
        <begin position="116"/>
        <end position="126"/>
    </location>
</feature>
<reference evidence="3 4" key="1">
    <citation type="journal article" date="2020" name="Mol. Biol. Evol.">
        <title>Distinct Expression and Methylation Patterns for Genes with Different Fates following a Single Whole-Genome Duplication in Flowering Plants.</title>
        <authorList>
            <person name="Shi T."/>
            <person name="Rahmani R.S."/>
            <person name="Gugger P.F."/>
            <person name="Wang M."/>
            <person name="Li H."/>
            <person name="Zhang Y."/>
            <person name="Li Z."/>
            <person name="Wang Q."/>
            <person name="Van de Peer Y."/>
            <person name="Marchal K."/>
            <person name="Chen J."/>
        </authorList>
    </citation>
    <scope>NUCLEOTIDE SEQUENCE [LARGE SCALE GENOMIC DNA]</scope>
    <source>
        <tissue evidence="3">Leaf</tissue>
    </source>
</reference>
<feature type="signal peptide" evidence="2">
    <location>
        <begin position="1"/>
        <end position="26"/>
    </location>
</feature>
<sequence>MARVIDIVFLLLSAMLSSTCFLATDARPFHILRSGSGSTFEGHFTNGLYLMAVKNSGPSPGGGGHKFENAQPQTLLGRIKDSSPRANSFITNAKTLGGIKVSGPSSPGGVGRSQLLHHERTTSGRN</sequence>